<dbReference type="EMBL" id="QKYN01000218">
    <property type="protein sequence ID" value="RAG80544.1"/>
    <property type="molecule type" value="Genomic_DNA"/>
</dbReference>
<gene>
    <name evidence="1" type="ORF">DN069_37570</name>
</gene>
<keyword evidence="2" id="KW-1185">Reference proteome</keyword>
<protein>
    <recommendedName>
        <fullName evidence="3">Phosphoenolpyruvate synthase</fullName>
    </recommendedName>
</protein>
<dbReference type="AlphaFoldDB" id="A0A2X0I6G8"/>
<dbReference type="InterPro" id="IPR051549">
    <property type="entry name" value="PEP_Utilizing_Enz"/>
</dbReference>
<feature type="non-terminal residue" evidence="1">
    <location>
        <position position="83"/>
    </location>
</feature>
<evidence type="ECO:0008006" key="3">
    <source>
        <dbReference type="Google" id="ProtNLM"/>
    </source>
</evidence>
<evidence type="ECO:0000313" key="1">
    <source>
        <dbReference type="EMBL" id="RAG80544.1"/>
    </source>
</evidence>
<evidence type="ECO:0000313" key="2">
    <source>
        <dbReference type="Proteomes" id="UP000248889"/>
    </source>
</evidence>
<dbReference type="PANTHER" id="PTHR43615:SF1">
    <property type="entry name" value="PPDK_N DOMAIN-CONTAINING PROTEIN"/>
    <property type="match status" value="1"/>
</dbReference>
<organism evidence="1 2">
    <name type="scientific">Streptacidiphilus pinicola</name>
    <dbReference type="NCBI Taxonomy" id="2219663"/>
    <lineage>
        <taxon>Bacteria</taxon>
        <taxon>Bacillati</taxon>
        <taxon>Actinomycetota</taxon>
        <taxon>Actinomycetes</taxon>
        <taxon>Kitasatosporales</taxon>
        <taxon>Streptomycetaceae</taxon>
        <taxon>Streptacidiphilus</taxon>
    </lineage>
</organism>
<dbReference type="Proteomes" id="UP000248889">
    <property type="component" value="Unassembled WGS sequence"/>
</dbReference>
<feature type="non-terminal residue" evidence="1">
    <location>
        <position position="1"/>
    </location>
</feature>
<name>A0A2X0I6G8_9ACTN</name>
<dbReference type="Gene3D" id="3.30.470.20">
    <property type="entry name" value="ATP-grasp fold, B domain"/>
    <property type="match status" value="1"/>
</dbReference>
<reference evidence="1 2" key="1">
    <citation type="submission" date="2018-06" db="EMBL/GenBank/DDBJ databases">
        <title>Streptacidiphilus pinicola sp. nov., isolated from pine grove soil.</title>
        <authorList>
            <person name="Roh S.G."/>
            <person name="Park S."/>
            <person name="Kim M.-K."/>
            <person name="Yun B.-R."/>
            <person name="Park J."/>
            <person name="Kim M.J."/>
            <person name="Kim Y.S."/>
            <person name="Kim S.B."/>
        </authorList>
    </citation>
    <scope>NUCLEOTIDE SEQUENCE [LARGE SCALE GENOMIC DNA]</scope>
    <source>
        <strain evidence="1 2">MMS16-CNU450</strain>
    </source>
</reference>
<proteinExistence type="predicted"/>
<accession>A0A2X0I6G8</accession>
<sequence length="83" mass="9302">RPQDVEWCLADDGFHIVQSRPITTLFPVPRAEDADHHVYVSVGHGQMMTDAMRPLGLSMWQLTAMVAMHEAGARLFVDVTARL</sequence>
<dbReference type="RefSeq" id="WP_133260180.1">
    <property type="nucleotide sequence ID" value="NZ_QKYN01000218.1"/>
</dbReference>
<dbReference type="OrthoDB" id="9765468at2"/>
<dbReference type="PANTHER" id="PTHR43615">
    <property type="entry name" value="PHOSPHOENOLPYRUVATE SYNTHASE-RELATED"/>
    <property type="match status" value="1"/>
</dbReference>
<comment type="caution">
    <text evidence="1">The sequence shown here is derived from an EMBL/GenBank/DDBJ whole genome shotgun (WGS) entry which is preliminary data.</text>
</comment>
<dbReference type="SUPFAM" id="SSF56059">
    <property type="entry name" value="Glutathione synthetase ATP-binding domain-like"/>
    <property type="match status" value="1"/>
</dbReference>